<gene>
    <name evidence="3" type="ORF">UFOVP1001_29</name>
    <name evidence="4" type="ORF">UFOVP1338_47</name>
    <name evidence="5" type="ORF">UFOVP1447_42</name>
    <name evidence="6" type="ORF">UFOVP1599_38</name>
    <name evidence="1" type="ORF">UFOVP827_26</name>
    <name evidence="2" type="ORF">UFOVP916_5</name>
</gene>
<accession>A0A6J5PQU5</accession>
<proteinExistence type="predicted"/>
<evidence type="ECO:0000313" key="4">
    <source>
        <dbReference type="EMBL" id="CAB4199461.1"/>
    </source>
</evidence>
<dbReference type="EMBL" id="LR796778">
    <property type="protein sequence ID" value="CAB4165257.1"/>
    <property type="molecule type" value="Genomic_DNA"/>
</dbReference>
<organism evidence="2">
    <name type="scientific">uncultured Caudovirales phage</name>
    <dbReference type="NCBI Taxonomy" id="2100421"/>
    <lineage>
        <taxon>Viruses</taxon>
        <taxon>Duplodnaviria</taxon>
        <taxon>Heunggongvirae</taxon>
        <taxon>Uroviricota</taxon>
        <taxon>Caudoviricetes</taxon>
        <taxon>Peduoviridae</taxon>
        <taxon>Maltschvirus</taxon>
        <taxon>Maltschvirus maltsch</taxon>
    </lineage>
</organism>
<protein>
    <submittedName>
        <fullName evidence="2">Uncharacterized protein</fullName>
    </submittedName>
</protein>
<evidence type="ECO:0000313" key="6">
    <source>
        <dbReference type="EMBL" id="CAB4218086.1"/>
    </source>
</evidence>
<evidence type="ECO:0000313" key="3">
    <source>
        <dbReference type="EMBL" id="CAB4177359.1"/>
    </source>
</evidence>
<dbReference type="EMBL" id="LR797462">
    <property type="protein sequence ID" value="CAB4218086.1"/>
    <property type="molecule type" value="Genomic_DNA"/>
</dbReference>
<reference evidence="2" key="1">
    <citation type="submission" date="2020-05" db="EMBL/GenBank/DDBJ databases">
        <authorList>
            <person name="Chiriac C."/>
            <person name="Salcher M."/>
            <person name="Ghai R."/>
            <person name="Kavagutti S V."/>
        </authorList>
    </citation>
    <scope>NUCLEOTIDE SEQUENCE</scope>
</reference>
<dbReference type="EMBL" id="LR796866">
    <property type="protein sequence ID" value="CAB4171418.1"/>
    <property type="molecule type" value="Genomic_DNA"/>
</dbReference>
<name>A0A6J5PQU5_9CAUD</name>
<dbReference type="EMBL" id="LR797398">
    <property type="protein sequence ID" value="CAB4213493.1"/>
    <property type="molecule type" value="Genomic_DNA"/>
</dbReference>
<dbReference type="EMBL" id="LR796950">
    <property type="protein sequence ID" value="CAB4177359.1"/>
    <property type="molecule type" value="Genomic_DNA"/>
</dbReference>
<dbReference type="EMBL" id="LR797284">
    <property type="protein sequence ID" value="CAB4199461.1"/>
    <property type="molecule type" value="Genomic_DNA"/>
</dbReference>
<evidence type="ECO:0000313" key="5">
    <source>
        <dbReference type="EMBL" id="CAB4213493.1"/>
    </source>
</evidence>
<sequence length="65" mass="8014">MDLEKENILYESRKNIYFEQCEKWGIPLIENVSAINKHYDYLFLGTEFYITYDKNFKPWQQTKII</sequence>
<evidence type="ECO:0000313" key="2">
    <source>
        <dbReference type="EMBL" id="CAB4171418.1"/>
    </source>
</evidence>
<evidence type="ECO:0000313" key="1">
    <source>
        <dbReference type="EMBL" id="CAB4165257.1"/>
    </source>
</evidence>